<dbReference type="EMBL" id="QOUX01000047">
    <property type="protein sequence ID" value="RXI96742.1"/>
    <property type="molecule type" value="Genomic_DNA"/>
</dbReference>
<evidence type="ECO:0000313" key="2">
    <source>
        <dbReference type="EMBL" id="RXI96742.1"/>
    </source>
</evidence>
<organism evidence="2 3">
    <name type="scientific">Anaerobacillus alkaliphilus</name>
    <dbReference type="NCBI Taxonomy" id="1548597"/>
    <lineage>
        <taxon>Bacteria</taxon>
        <taxon>Bacillati</taxon>
        <taxon>Bacillota</taxon>
        <taxon>Bacilli</taxon>
        <taxon>Bacillales</taxon>
        <taxon>Bacillaceae</taxon>
        <taxon>Anaerobacillus</taxon>
    </lineage>
</organism>
<evidence type="ECO:0000256" key="1">
    <source>
        <dbReference type="SAM" id="Phobius"/>
    </source>
</evidence>
<reference evidence="2 3" key="1">
    <citation type="journal article" date="2019" name="Int. J. Syst. Evol. Microbiol.">
        <title>Anaerobacillus alkaliphilus sp. nov., a novel alkaliphilic and moderately halophilic bacterium.</title>
        <authorList>
            <person name="Borsodi A.K."/>
            <person name="Aszalos J.M."/>
            <person name="Bihari P."/>
            <person name="Nagy I."/>
            <person name="Schumann P."/>
            <person name="Sproer C."/>
            <person name="Kovacs A.L."/>
            <person name="Boka K."/>
            <person name="Dobosy P."/>
            <person name="Ovari M."/>
            <person name="Szili-Kovacs T."/>
            <person name="Toth E."/>
        </authorList>
    </citation>
    <scope>NUCLEOTIDE SEQUENCE [LARGE SCALE GENOMIC DNA]</scope>
    <source>
        <strain evidence="2 3">B16-10</strain>
    </source>
</reference>
<dbReference type="OrthoDB" id="2003298at2"/>
<gene>
    <name evidence="2" type="ORF">DS745_21705</name>
</gene>
<sequence length="137" mass="16228">MVWLSVVYVLITIVGILHTIFNWKVLKMESPKGTKASKVLAYKKTEPYHPLYNIFLFPIFSYIYLVQVNPTNLYQEVLVIAISWTIITIVVDYIGWVLIKHPWYMTFKEMYIDYQPWITLVYISIFVSPFIAAYFIS</sequence>
<protein>
    <submittedName>
        <fullName evidence="2">Uncharacterized protein</fullName>
    </submittedName>
</protein>
<keyword evidence="1" id="KW-0812">Transmembrane</keyword>
<evidence type="ECO:0000313" key="3">
    <source>
        <dbReference type="Proteomes" id="UP000290649"/>
    </source>
</evidence>
<dbReference type="AlphaFoldDB" id="A0A4Q0VPD1"/>
<keyword evidence="1" id="KW-0472">Membrane</keyword>
<dbReference type="Proteomes" id="UP000290649">
    <property type="component" value="Unassembled WGS sequence"/>
</dbReference>
<comment type="caution">
    <text evidence="2">The sequence shown here is derived from an EMBL/GenBank/DDBJ whole genome shotgun (WGS) entry which is preliminary data.</text>
</comment>
<feature type="transmembrane region" description="Helical" evidence="1">
    <location>
        <begin position="117"/>
        <end position="136"/>
    </location>
</feature>
<feature type="transmembrane region" description="Helical" evidence="1">
    <location>
        <begin position="77"/>
        <end position="96"/>
    </location>
</feature>
<keyword evidence="3" id="KW-1185">Reference proteome</keyword>
<feature type="transmembrane region" description="Helical" evidence="1">
    <location>
        <begin position="47"/>
        <end position="65"/>
    </location>
</feature>
<keyword evidence="1" id="KW-1133">Transmembrane helix</keyword>
<accession>A0A4Q0VPD1</accession>
<name>A0A4Q0VPD1_9BACI</name>
<feature type="transmembrane region" description="Helical" evidence="1">
    <location>
        <begin position="6"/>
        <end position="26"/>
    </location>
</feature>
<proteinExistence type="predicted"/>